<organism evidence="2">
    <name type="scientific">freshwater metagenome</name>
    <dbReference type="NCBI Taxonomy" id="449393"/>
    <lineage>
        <taxon>unclassified sequences</taxon>
        <taxon>metagenomes</taxon>
        <taxon>ecological metagenomes</taxon>
    </lineage>
</organism>
<accession>A0A6J6K0E5</accession>
<sequence length="108" mass="12147">MNYWGQVATGLLLTRILVMSEILPLAEVKAKFSEMVDRVEQQHERITVTRNGRPAAVLMSAEELDTLEDTLELLSDPTSMAEIQEARLEVRAGRTVSADELRAKYLSE</sequence>
<dbReference type="PANTHER" id="PTHR33713">
    <property type="entry name" value="ANTITOXIN YAFN-RELATED"/>
    <property type="match status" value="1"/>
</dbReference>
<dbReference type="SUPFAM" id="SSF143120">
    <property type="entry name" value="YefM-like"/>
    <property type="match status" value="1"/>
</dbReference>
<dbReference type="InterPro" id="IPR036165">
    <property type="entry name" value="YefM-like_sf"/>
</dbReference>
<dbReference type="PANTHER" id="PTHR33713:SF10">
    <property type="entry name" value="ANTITOXIN YAFN"/>
    <property type="match status" value="1"/>
</dbReference>
<dbReference type="InterPro" id="IPR006442">
    <property type="entry name" value="Antitoxin_Phd/YefM"/>
</dbReference>
<proteinExistence type="inferred from homology"/>
<dbReference type="AlphaFoldDB" id="A0A6J6K0E5"/>
<dbReference type="Pfam" id="PF02604">
    <property type="entry name" value="PhdYeFM_antitox"/>
    <property type="match status" value="1"/>
</dbReference>
<dbReference type="Gene3D" id="1.10.1220.170">
    <property type="match status" value="1"/>
</dbReference>
<protein>
    <submittedName>
        <fullName evidence="2">Unannotated protein</fullName>
    </submittedName>
</protein>
<evidence type="ECO:0000256" key="1">
    <source>
        <dbReference type="ARBA" id="ARBA00009981"/>
    </source>
</evidence>
<dbReference type="Gene3D" id="3.40.1620.10">
    <property type="entry name" value="YefM-like domain"/>
    <property type="match status" value="1"/>
</dbReference>
<evidence type="ECO:0000313" key="2">
    <source>
        <dbReference type="EMBL" id="CAB4641895.1"/>
    </source>
</evidence>
<dbReference type="NCBIfam" id="TIGR01552">
    <property type="entry name" value="phd_fam"/>
    <property type="match status" value="1"/>
</dbReference>
<dbReference type="EMBL" id="CAEZVK010000217">
    <property type="protein sequence ID" value="CAB4641895.1"/>
    <property type="molecule type" value="Genomic_DNA"/>
</dbReference>
<name>A0A6J6K0E5_9ZZZZ</name>
<comment type="similarity">
    <text evidence="1">Belongs to the phD/YefM antitoxin family.</text>
</comment>
<dbReference type="InterPro" id="IPR051405">
    <property type="entry name" value="phD/YefM_antitoxin"/>
</dbReference>
<reference evidence="2" key="1">
    <citation type="submission" date="2020-05" db="EMBL/GenBank/DDBJ databases">
        <authorList>
            <person name="Chiriac C."/>
            <person name="Salcher M."/>
            <person name="Ghai R."/>
            <person name="Kavagutti S V."/>
        </authorList>
    </citation>
    <scope>NUCLEOTIDE SEQUENCE</scope>
</reference>
<gene>
    <name evidence="2" type="ORF">UFOPK2000_01473</name>
</gene>